<dbReference type="EMBL" id="BAAASL010000033">
    <property type="protein sequence ID" value="GAA2725927.1"/>
    <property type="molecule type" value="Genomic_DNA"/>
</dbReference>
<feature type="domain" description="DUF397" evidence="1">
    <location>
        <begin position="14"/>
        <end position="67"/>
    </location>
</feature>
<gene>
    <name evidence="2" type="ORF">GCM10010315_59060</name>
</gene>
<protein>
    <recommendedName>
        <fullName evidence="1">DUF397 domain-containing protein</fullName>
    </recommendedName>
</protein>
<keyword evidence="3" id="KW-1185">Reference proteome</keyword>
<dbReference type="Proteomes" id="UP001500886">
    <property type="component" value="Unassembled WGS sequence"/>
</dbReference>
<accession>A0ABN3U882</accession>
<dbReference type="InterPro" id="IPR007278">
    <property type="entry name" value="DUF397"/>
</dbReference>
<evidence type="ECO:0000313" key="3">
    <source>
        <dbReference type="Proteomes" id="UP001500886"/>
    </source>
</evidence>
<evidence type="ECO:0000313" key="2">
    <source>
        <dbReference type="EMBL" id="GAA2725927.1"/>
    </source>
</evidence>
<organism evidence="2 3">
    <name type="scientific">Streptomyces luteosporeus</name>
    <dbReference type="NCBI Taxonomy" id="173856"/>
    <lineage>
        <taxon>Bacteria</taxon>
        <taxon>Bacillati</taxon>
        <taxon>Actinomycetota</taxon>
        <taxon>Actinomycetes</taxon>
        <taxon>Kitasatosporales</taxon>
        <taxon>Streptomycetaceae</taxon>
        <taxon>Streptomyces</taxon>
    </lineage>
</organism>
<name>A0ABN3U882_9ACTN</name>
<sequence>MSCTTLHRVDVNGAVWRKSSHSGHQSDCLQVADGFPAWAPVRDSKCPGGPCLAFPRPVWAAFIAVLKDNTLPTSG</sequence>
<evidence type="ECO:0000259" key="1">
    <source>
        <dbReference type="Pfam" id="PF04149"/>
    </source>
</evidence>
<comment type="caution">
    <text evidence="2">The sequence shown here is derived from an EMBL/GenBank/DDBJ whole genome shotgun (WGS) entry which is preliminary data.</text>
</comment>
<dbReference type="Pfam" id="PF04149">
    <property type="entry name" value="DUF397"/>
    <property type="match status" value="1"/>
</dbReference>
<dbReference type="RefSeq" id="WP_344439864.1">
    <property type="nucleotide sequence ID" value="NZ_BAAASL010000033.1"/>
</dbReference>
<proteinExistence type="predicted"/>
<reference evidence="2 3" key="1">
    <citation type="journal article" date="2019" name="Int. J. Syst. Evol. Microbiol.">
        <title>The Global Catalogue of Microorganisms (GCM) 10K type strain sequencing project: providing services to taxonomists for standard genome sequencing and annotation.</title>
        <authorList>
            <consortium name="The Broad Institute Genomics Platform"/>
            <consortium name="The Broad Institute Genome Sequencing Center for Infectious Disease"/>
            <person name="Wu L."/>
            <person name="Ma J."/>
        </authorList>
    </citation>
    <scope>NUCLEOTIDE SEQUENCE [LARGE SCALE GENOMIC DNA]</scope>
    <source>
        <strain evidence="2 3">JCM 4542</strain>
    </source>
</reference>